<evidence type="ECO:0000313" key="3">
    <source>
        <dbReference type="EMBL" id="GCB76333.1"/>
    </source>
</evidence>
<evidence type="ECO:0000313" key="4">
    <source>
        <dbReference type="Proteomes" id="UP000288216"/>
    </source>
</evidence>
<dbReference type="EMBL" id="BFAA01013938">
    <property type="protein sequence ID" value="GCB76333.1"/>
    <property type="molecule type" value="Genomic_DNA"/>
</dbReference>
<dbReference type="PANTHER" id="PTHR20959:SF1">
    <property type="entry name" value="TRANSPORT AND GOLGI ORGANIZATION PROTEIN 6 HOMOLOG"/>
    <property type="match status" value="1"/>
</dbReference>
<comment type="caution">
    <text evidence="3">The sequence shown here is derived from an EMBL/GenBank/DDBJ whole genome shotgun (WGS) entry which is preliminary data.</text>
</comment>
<dbReference type="STRING" id="75743.A0A401PTC5"/>
<evidence type="ECO:0000259" key="2">
    <source>
        <dbReference type="Pfam" id="PF23565"/>
    </source>
</evidence>
<name>A0A401PTC5_SCYTO</name>
<dbReference type="AlphaFoldDB" id="A0A401PTC5"/>
<organism evidence="3 4">
    <name type="scientific">Scyliorhinus torazame</name>
    <name type="common">Cloudy catshark</name>
    <name type="synonym">Catulus torazame</name>
    <dbReference type="NCBI Taxonomy" id="75743"/>
    <lineage>
        <taxon>Eukaryota</taxon>
        <taxon>Metazoa</taxon>
        <taxon>Chordata</taxon>
        <taxon>Craniata</taxon>
        <taxon>Vertebrata</taxon>
        <taxon>Chondrichthyes</taxon>
        <taxon>Elasmobranchii</taxon>
        <taxon>Galeomorphii</taxon>
        <taxon>Galeoidea</taxon>
        <taxon>Carcharhiniformes</taxon>
        <taxon>Scyliorhinidae</taxon>
        <taxon>Scyliorhinus</taxon>
    </lineage>
</organism>
<keyword evidence="4" id="KW-1185">Reference proteome</keyword>
<dbReference type="PANTHER" id="PTHR20959">
    <property type="entry name" value="TRANSPORT AND GOLGI ORGANIZATION PROTEIN 6 FAMILY MEMBER"/>
    <property type="match status" value="1"/>
</dbReference>
<dbReference type="InterPro" id="IPR039600">
    <property type="entry name" value="TANGO6/Rtp1"/>
</dbReference>
<proteinExistence type="predicted"/>
<protein>
    <recommendedName>
        <fullName evidence="2">TANGO6 HEAT repeat domain-containing protein</fullName>
    </recommendedName>
</protein>
<feature type="non-terminal residue" evidence="3">
    <location>
        <position position="1"/>
    </location>
</feature>
<feature type="domain" description="TANGO6 HEAT repeat" evidence="2">
    <location>
        <begin position="1"/>
        <end position="209"/>
    </location>
</feature>
<dbReference type="Proteomes" id="UP000288216">
    <property type="component" value="Unassembled WGS sequence"/>
</dbReference>
<accession>A0A401PTC5</accession>
<dbReference type="SUPFAM" id="SSF48371">
    <property type="entry name" value="ARM repeat"/>
    <property type="match status" value="1"/>
</dbReference>
<dbReference type="OMA" id="WRTECLA"/>
<sequence length="509" mass="55604">VLELFHIKDKLTAHQFQRVATTTLLSMVKEQPELGEEYLLRPLLAPLICCLDTTETPERSGQMGTVIVGELELTRCLEDVYKVCVVGNDPSSRLLESLKTVIPAIFSLYCFTQRGVSHLRSGCQEVLLWFLQKSEPPVAMLVLKQLAGLAQSIPVLHPLYHFAAGDEGGVKLSVKEAVSDEDEALYEKVSLEQWRTECLAQLLSYLQESSLAGDFFIECLKGLTCLAGKKDVMPVPSPADGLPEQEQQLVTLQHVAILCEKFGHFVLSNTAQVIEFVITTLERSCVNLTHKTEETVEAQTLSMAMGLIAAMLGGAVHLTSADFDAMKPMLPRLEQIMALHPDPVVQELASDLRITVATHGAFSTKKVAMAAHTTMANQNKFGDKLTEPSQPEEADAVSCSHGQSPTSLRLAGTKPGNKLSSDNSPSNFHHILQAAFDPEVPTRAAALRTVTQMVQQRNPDALGNQEKLLSVSFHIVIPLQVVVIVLLDDCPHFTKCCAGSSHPVEEALN</sequence>
<feature type="region of interest" description="Disordered" evidence="1">
    <location>
        <begin position="382"/>
        <end position="408"/>
    </location>
</feature>
<dbReference type="InterPro" id="IPR016024">
    <property type="entry name" value="ARM-type_fold"/>
</dbReference>
<dbReference type="GO" id="GO:0009306">
    <property type="term" value="P:protein secretion"/>
    <property type="evidence" value="ECO:0007669"/>
    <property type="project" value="TreeGrafter"/>
</dbReference>
<gene>
    <name evidence="3" type="ORF">scyTo_0019122</name>
</gene>
<dbReference type="InterPro" id="IPR057407">
    <property type="entry name" value="HEAT_TANGO6"/>
</dbReference>
<dbReference type="Pfam" id="PF23565">
    <property type="entry name" value="ARM_TANGO6"/>
    <property type="match status" value="1"/>
</dbReference>
<evidence type="ECO:0000256" key="1">
    <source>
        <dbReference type="SAM" id="MobiDB-lite"/>
    </source>
</evidence>
<reference evidence="3 4" key="1">
    <citation type="journal article" date="2018" name="Nat. Ecol. Evol.">
        <title>Shark genomes provide insights into elasmobranch evolution and the origin of vertebrates.</title>
        <authorList>
            <person name="Hara Y"/>
            <person name="Yamaguchi K"/>
            <person name="Onimaru K"/>
            <person name="Kadota M"/>
            <person name="Koyanagi M"/>
            <person name="Keeley SD"/>
            <person name="Tatsumi K"/>
            <person name="Tanaka K"/>
            <person name="Motone F"/>
            <person name="Kageyama Y"/>
            <person name="Nozu R"/>
            <person name="Adachi N"/>
            <person name="Nishimura O"/>
            <person name="Nakagawa R"/>
            <person name="Tanegashima C"/>
            <person name="Kiyatake I"/>
            <person name="Matsumoto R"/>
            <person name="Murakumo K"/>
            <person name="Nishida K"/>
            <person name="Terakita A"/>
            <person name="Kuratani S"/>
            <person name="Sato K"/>
            <person name="Hyodo S Kuraku.S."/>
        </authorList>
    </citation>
    <scope>NUCLEOTIDE SEQUENCE [LARGE SCALE GENOMIC DNA]</scope>
</reference>
<dbReference type="OrthoDB" id="39591at2759"/>